<dbReference type="RefSeq" id="WP_190436018.1">
    <property type="nucleotide sequence ID" value="NZ_JAMPKM010000005.1"/>
</dbReference>
<feature type="signal peptide" evidence="1">
    <location>
        <begin position="1"/>
        <end position="25"/>
    </location>
</feature>
<reference evidence="2 3" key="1">
    <citation type="submission" date="2022-04" db="EMBL/GenBank/DDBJ databases">
        <title>Positive selection, recombination, and allopatry shape intraspecific diversity of widespread and dominant cyanobacteria.</title>
        <authorList>
            <person name="Wei J."/>
            <person name="Shu W."/>
            <person name="Hu C."/>
        </authorList>
    </citation>
    <scope>NUCLEOTIDE SEQUENCE [LARGE SCALE GENOMIC DNA]</scope>
    <source>
        <strain evidence="2 3">GB2-A4</strain>
    </source>
</reference>
<dbReference type="EMBL" id="JAMPKM010000005">
    <property type="protein sequence ID" value="MEP0817669.1"/>
    <property type="molecule type" value="Genomic_DNA"/>
</dbReference>
<organism evidence="2 3">
    <name type="scientific">Trichocoleus desertorum GB2-A4</name>
    <dbReference type="NCBI Taxonomy" id="2933944"/>
    <lineage>
        <taxon>Bacteria</taxon>
        <taxon>Bacillati</taxon>
        <taxon>Cyanobacteriota</taxon>
        <taxon>Cyanophyceae</taxon>
        <taxon>Leptolyngbyales</taxon>
        <taxon>Trichocoleusaceae</taxon>
        <taxon>Trichocoleus</taxon>
    </lineage>
</organism>
<evidence type="ECO:0000313" key="2">
    <source>
        <dbReference type="EMBL" id="MEP0817669.1"/>
    </source>
</evidence>
<dbReference type="PANTHER" id="PTHR34573">
    <property type="entry name" value="VKC DOMAIN-CONTAINING PROTEIN"/>
    <property type="match status" value="1"/>
</dbReference>
<evidence type="ECO:0000313" key="3">
    <source>
        <dbReference type="Proteomes" id="UP001464891"/>
    </source>
</evidence>
<protein>
    <recommendedName>
        <fullName evidence="4">Glutaredoxin domain-containing protein</fullName>
    </recommendedName>
</protein>
<keyword evidence="1" id="KW-0732">Signal</keyword>
<keyword evidence="3" id="KW-1185">Reference proteome</keyword>
<name>A0ABV0J7Q7_9CYAN</name>
<sequence>MFSKFSKVAIAIALSSAAISTSTLKAEAVTNPTTTPPGTASAEISLATHLTQANIKMYGAYNCPFSLLQRQLFGEAAFKQVTYIECNANGKNAQASLCQALQIKQTPTWEIGGHLYSGVRSLEQLARLSKYQGFTHFQQAESLVNSF</sequence>
<dbReference type="Gene3D" id="3.40.30.10">
    <property type="entry name" value="Glutaredoxin"/>
    <property type="match status" value="1"/>
</dbReference>
<proteinExistence type="predicted"/>
<dbReference type="SUPFAM" id="SSF52833">
    <property type="entry name" value="Thioredoxin-like"/>
    <property type="match status" value="1"/>
</dbReference>
<dbReference type="PANTHER" id="PTHR34573:SF1">
    <property type="entry name" value="VITAMIN K EPOXIDE REDUCTASE DOMAIN-CONTAINING PROTEIN"/>
    <property type="match status" value="1"/>
</dbReference>
<evidence type="ECO:0000256" key="1">
    <source>
        <dbReference type="SAM" id="SignalP"/>
    </source>
</evidence>
<accession>A0ABV0J7Q7</accession>
<dbReference type="InterPro" id="IPR036249">
    <property type="entry name" value="Thioredoxin-like_sf"/>
</dbReference>
<evidence type="ECO:0008006" key="4">
    <source>
        <dbReference type="Google" id="ProtNLM"/>
    </source>
</evidence>
<gene>
    <name evidence="2" type="ORF">NC998_11225</name>
</gene>
<feature type="chain" id="PRO_5047064490" description="Glutaredoxin domain-containing protein" evidence="1">
    <location>
        <begin position="26"/>
        <end position="147"/>
    </location>
</feature>
<comment type="caution">
    <text evidence="2">The sequence shown here is derived from an EMBL/GenBank/DDBJ whole genome shotgun (WGS) entry which is preliminary data.</text>
</comment>
<dbReference type="Proteomes" id="UP001464891">
    <property type="component" value="Unassembled WGS sequence"/>
</dbReference>